<sequence>MPSIILEVTLQDACSWLVADMRALPRTQQDLTRVVMLLETIRTTTEAWLHDPQLLSQVVGAIAVLTSRGSAAAVAAVQRRLGSNSSEGDDFLFKTYGVIFTSVFLLTGTIRDRGQLAQLSDADALRFGSAASLAVRAMPVLLQHFVDCAEQAAVGGAALSSFLVSTAKQLIGTGTTLLLHGMQDVLGGPKVPRQLSSRLQQALQASTLQPQQLAAWLQSMAAAACVLFRLKGEQALESYVLRVMADIWRESDLAAAHLVSGPLQADVFSLFADCTVAMQQRLEAAQPEPVSHEDRQKLIVLAIGMCTGGAPRGMSCTGCCACCCTAHKRVRSRCNAAQWQPFPAHWPVCWT</sequence>
<evidence type="ECO:0000313" key="1">
    <source>
        <dbReference type="EMBL" id="PRW45262.1"/>
    </source>
</evidence>
<dbReference type="AlphaFoldDB" id="A0A2P6TLU3"/>
<evidence type="ECO:0000313" key="2">
    <source>
        <dbReference type="Proteomes" id="UP000239899"/>
    </source>
</evidence>
<comment type="caution">
    <text evidence="1">The sequence shown here is derived from an EMBL/GenBank/DDBJ whole genome shotgun (WGS) entry which is preliminary data.</text>
</comment>
<name>A0A2P6TLU3_CHLSO</name>
<dbReference type="OrthoDB" id="10613631at2759"/>
<gene>
    <name evidence="1" type="ORF">C2E21_6440</name>
</gene>
<dbReference type="EMBL" id="LHPG02000012">
    <property type="protein sequence ID" value="PRW45262.1"/>
    <property type="molecule type" value="Genomic_DNA"/>
</dbReference>
<accession>A0A2P6TLU3</accession>
<keyword evidence="2" id="KW-1185">Reference proteome</keyword>
<dbReference type="Proteomes" id="UP000239899">
    <property type="component" value="Unassembled WGS sequence"/>
</dbReference>
<protein>
    <submittedName>
        <fullName evidence="1">Uncharacterized protein</fullName>
    </submittedName>
</protein>
<reference evidence="1 2" key="1">
    <citation type="journal article" date="2018" name="Plant J.">
        <title>Genome sequences of Chlorella sorokiniana UTEX 1602 and Micractinium conductrix SAG 241.80: implications to maltose excretion by a green alga.</title>
        <authorList>
            <person name="Arriola M.B."/>
            <person name="Velmurugan N."/>
            <person name="Zhang Y."/>
            <person name="Plunkett M.H."/>
            <person name="Hondzo H."/>
            <person name="Barney B.M."/>
        </authorList>
    </citation>
    <scope>NUCLEOTIDE SEQUENCE [LARGE SCALE GENOMIC DNA]</scope>
    <source>
        <strain evidence="2">UTEX 1602</strain>
    </source>
</reference>
<organism evidence="1 2">
    <name type="scientific">Chlorella sorokiniana</name>
    <name type="common">Freshwater green alga</name>
    <dbReference type="NCBI Taxonomy" id="3076"/>
    <lineage>
        <taxon>Eukaryota</taxon>
        <taxon>Viridiplantae</taxon>
        <taxon>Chlorophyta</taxon>
        <taxon>core chlorophytes</taxon>
        <taxon>Trebouxiophyceae</taxon>
        <taxon>Chlorellales</taxon>
        <taxon>Chlorellaceae</taxon>
        <taxon>Chlorella clade</taxon>
        <taxon>Chlorella</taxon>
    </lineage>
</organism>
<proteinExistence type="predicted"/>